<evidence type="ECO:0000256" key="7">
    <source>
        <dbReference type="ARBA" id="ARBA00022729"/>
    </source>
</evidence>
<dbReference type="Gene3D" id="3.40.190.10">
    <property type="entry name" value="Periplasmic binding protein-like II"/>
    <property type="match status" value="2"/>
</dbReference>
<evidence type="ECO:0000256" key="1">
    <source>
        <dbReference type="ARBA" id="ARBA00002841"/>
    </source>
</evidence>
<sequence>MSKSFKKVLVSLLVGASVLAFAGCSSSDKTALKAAVSGEINGGGSTSVQKIIDAAGSEFTALNPDAKFTYSGTGSSDGIKGAAADTYSFGCSSRDLKTEEQPGLKVATFAYDGIALIVNPANTVTNLTKEQLTKIFTGEITNWSEVGGADAPIVVVSREDGSGTRSATEELLGFAEKLKADATIKEGNGNVQTTVAGNANAIGYVSLTFVDKTVTAVNVNGVKATVDNVLNKTYTLSRPFLIFYDEKKTDPATQAFIDFLMSEDGQKIVTKEGGITVSK</sequence>
<feature type="domain" description="PBP" evidence="11">
    <location>
        <begin position="32"/>
        <end position="263"/>
    </location>
</feature>
<comment type="subcellular location">
    <subcellularLocation>
        <location evidence="2 10">Cell membrane</location>
        <topology evidence="2 10">Lipid-anchor</topology>
    </subcellularLocation>
</comment>
<dbReference type="InterPro" id="IPR011862">
    <property type="entry name" value="Phos-bd"/>
</dbReference>
<dbReference type="SUPFAM" id="SSF53850">
    <property type="entry name" value="Periplasmic binding protein-like II"/>
    <property type="match status" value="1"/>
</dbReference>
<protein>
    <recommendedName>
        <fullName evidence="10">Phosphate-binding protein</fullName>
    </recommendedName>
</protein>
<organism evidence="12 13">
    <name type="scientific">Acetobacterium fimetarium</name>
    <dbReference type="NCBI Taxonomy" id="52691"/>
    <lineage>
        <taxon>Bacteria</taxon>
        <taxon>Bacillati</taxon>
        <taxon>Bacillota</taxon>
        <taxon>Clostridia</taxon>
        <taxon>Eubacteriales</taxon>
        <taxon>Eubacteriaceae</taxon>
        <taxon>Acetobacterium</taxon>
    </lineage>
</organism>
<keyword evidence="13" id="KW-1185">Reference proteome</keyword>
<keyword evidence="10" id="KW-1003">Cell membrane</keyword>
<keyword evidence="6 10" id="KW-0592">Phosphate transport</keyword>
<evidence type="ECO:0000256" key="2">
    <source>
        <dbReference type="ARBA" id="ARBA00004193"/>
    </source>
</evidence>
<evidence type="ECO:0000256" key="5">
    <source>
        <dbReference type="ARBA" id="ARBA00022448"/>
    </source>
</evidence>
<comment type="subunit">
    <text evidence="4 10">The complex is composed of two ATP-binding proteins (PstB), two transmembrane proteins (PstC and PstA) and a solute-binding protein (PstS).</text>
</comment>
<evidence type="ECO:0000259" key="11">
    <source>
        <dbReference type="Pfam" id="PF12849"/>
    </source>
</evidence>
<keyword evidence="7 10" id="KW-0732">Signal</keyword>
<evidence type="ECO:0000256" key="8">
    <source>
        <dbReference type="ARBA" id="ARBA00023139"/>
    </source>
</evidence>
<dbReference type="InterPro" id="IPR024370">
    <property type="entry name" value="PBP_domain"/>
</dbReference>
<dbReference type="Proteomes" id="UP000603234">
    <property type="component" value="Unassembled WGS sequence"/>
</dbReference>
<gene>
    <name evidence="12" type="primary">pstS</name>
    <name evidence="12" type="ORF">GH808_12185</name>
</gene>
<keyword evidence="9 10" id="KW-0449">Lipoprotein</keyword>
<dbReference type="PROSITE" id="PS51257">
    <property type="entry name" value="PROKAR_LIPOPROTEIN"/>
    <property type="match status" value="1"/>
</dbReference>
<dbReference type="PANTHER" id="PTHR30570:SF1">
    <property type="entry name" value="PHOSPHATE-BINDING PROTEIN PSTS"/>
    <property type="match status" value="1"/>
</dbReference>
<keyword evidence="5 10" id="KW-0813">Transport</keyword>
<feature type="chain" id="PRO_5045001366" description="Phosphate-binding protein" evidence="10">
    <location>
        <begin position="23"/>
        <end position="279"/>
    </location>
</feature>
<dbReference type="InterPro" id="IPR050811">
    <property type="entry name" value="Phosphate_ABC_transporter"/>
</dbReference>
<feature type="signal peptide" evidence="10">
    <location>
        <begin position="1"/>
        <end position="22"/>
    </location>
</feature>
<evidence type="ECO:0000313" key="13">
    <source>
        <dbReference type="Proteomes" id="UP000603234"/>
    </source>
</evidence>
<comment type="caution">
    <text evidence="12">The sequence shown here is derived from an EMBL/GenBank/DDBJ whole genome shotgun (WGS) entry which is preliminary data.</text>
</comment>
<dbReference type="EMBL" id="WJBC01000021">
    <property type="protein sequence ID" value="MBC3805179.1"/>
    <property type="molecule type" value="Genomic_DNA"/>
</dbReference>
<dbReference type="CDD" id="cd13653">
    <property type="entry name" value="PBP2_phosphate_like_1"/>
    <property type="match status" value="1"/>
</dbReference>
<evidence type="ECO:0000256" key="6">
    <source>
        <dbReference type="ARBA" id="ARBA00022592"/>
    </source>
</evidence>
<dbReference type="RefSeq" id="WP_186843065.1">
    <property type="nucleotide sequence ID" value="NZ_WJBC01000021.1"/>
</dbReference>
<accession>A0ABR6WX60</accession>
<comment type="function">
    <text evidence="1">Part of the ABC transporter complex PstSACB involved in phosphate import.</text>
</comment>
<proteinExistence type="inferred from homology"/>
<name>A0ABR6WX60_9FIRM</name>
<comment type="similarity">
    <text evidence="3 10">Belongs to the PstS family.</text>
</comment>
<dbReference type="NCBIfam" id="TIGR02136">
    <property type="entry name" value="ptsS_2"/>
    <property type="match status" value="1"/>
</dbReference>
<dbReference type="PANTHER" id="PTHR30570">
    <property type="entry name" value="PERIPLASMIC PHOSPHATE BINDING COMPONENT OF PHOSPHATE ABC TRANSPORTER"/>
    <property type="match status" value="1"/>
</dbReference>
<comment type="function">
    <text evidence="10">Involved in the system for phosphate transport across the cytoplasmic membrane.</text>
</comment>
<evidence type="ECO:0000256" key="3">
    <source>
        <dbReference type="ARBA" id="ARBA00008725"/>
    </source>
</evidence>
<evidence type="ECO:0000256" key="10">
    <source>
        <dbReference type="RuleBase" id="RU367119"/>
    </source>
</evidence>
<reference evidence="12 13" key="1">
    <citation type="journal article" date="2020" name="mSystems">
        <title>Defining Genomic and Predicted Metabolic Features of the Acetobacterium Genus.</title>
        <authorList>
            <person name="Ross D.E."/>
            <person name="Marshall C.W."/>
            <person name="Gulliver D."/>
            <person name="May H.D."/>
            <person name="Norman R.S."/>
        </authorList>
    </citation>
    <scope>NUCLEOTIDE SEQUENCE [LARGE SCALE GENOMIC DNA]</scope>
    <source>
        <strain evidence="12 13">DSM 8238</strain>
    </source>
</reference>
<keyword evidence="10" id="KW-0472">Membrane</keyword>
<keyword evidence="8 10" id="KW-0564">Palmitate</keyword>
<evidence type="ECO:0000256" key="4">
    <source>
        <dbReference type="ARBA" id="ARBA00011529"/>
    </source>
</evidence>
<dbReference type="Pfam" id="PF12849">
    <property type="entry name" value="PBP_like_2"/>
    <property type="match status" value="1"/>
</dbReference>
<evidence type="ECO:0000256" key="9">
    <source>
        <dbReference type="ARBA" id="ARBA00023288"/>
    </source>
</evidence>
<evidence type="ECO:0000313" key="12">
    <source>
        <dbReference type="EMBL" id="MBC3805179.1"/>
    </source>
</evidence>